<evidence type="ECO:0000313" key="2">
    <source>
        <dbReference type="Proteomes" id="UP000499080"/>
    </source>
</evidence>
<accession>A0A4Y2FE13</accession>
<comment type="caution">
    <text evidence="1">The sequence shown here is derived from an EMBL/GenBank/DDBJ whole genome shotgun (WGS) entry which is preliminary data.</text>
</comment>
<evidence type="ECO:0000313" key="1">
    <source>
        <dbReference type="EMBL" id="GBM39451.1"/>
    </source>
</evidence>
<organism evidence="1 2">
    <name type="scientific">Araneus ventricosus</name>
    <name type="common">Orbweaver spider</name>
    <name type="synonym">Epeira ventricosa</name>
    <dbReference type="NCBI Taxonomy" id="182803"/>
    <lineage>
        <taxon>Eukaryota</taxon>
        <taxon>Metazoa</taxon>
        <taxon>Ecdysozoa</taxon>
        <taxon>Arthropoda</taxon>
        <taxon>Chelicerata</taxon>
        <taxon>Arachnida</taxon>
        <taxon>Araneae</taxon>
        <taxon>Araneomorphae</taxon>
        <taxon>Entelegynae</taxon>
        <taxon>Araneoidea</taxon>
        <taxon>Araneidae</taxon>
        <taxon>Araneus</taxon>
    </lineage>
</organism>
<keyword evidence="2" id="KW-1185">Reference proteome</keyword>
<gene>
    <name evidence="1" type="ORF">AVEN_23182_1</name>
</gene>
<proteinExistence type="predicted"/>
<name>A0A4Y2FE13_ARAVE</name>
<dbReference type="AlphaFoldDB" id="A0A4Y2FE13"/>
<protein>
    <submittedName>
        <fullName evidence="1">Uncharacterized protein</fullName>
    </submittedName>
</protein>
<dbReference type="EMBL" id="BGPR01095692">
    <property type="protein sequence ID" value="GBM39451.1"/>
    <property type="molecule type" value="Genomic_DNA"/>
</dbReference>
<reference evidence="1 2" key="1">
    <citation type="journal article" date="2019" name="Sci. Rep.">
        <title>Orb-weaving spider Araneus ventricosus genome elucidates the spidroin gene catalogue.</title>
        <authorList>
            <person name="Kono N."/>
            <person name="Nakamura H."/>
            <person name="Ohtoshi R."/>
            <person name="Moran D.A.P."/>
            <person name="Shinohara A."/>
            <person name="Yoshida Y."/>
            <person name="Fujiwara M."/>
            <person name="Mori M."/>
            <person name="Tomita M."/>
            <person name="Arakawa K."/>
        </authorList>
    </citation>
    <scope>NUCLEOTIDE SEQUENCE [LARGE SCALE GENOMIC DNA]</scope>
</reference>
<sequence length="87" mass="9728">MCVEKTRFHSSLFCTGTSCTSPLKSLNVKWPIGKFGAGGFQVRIPCMSAWYMLNETSWPNDLPLVWCRSLERRAAQVSSLLSDLTSP</sequence>
<dbReference type="PROSITE" id="PS51257">
    <property type="entry name" value="PROKAR_LIPOPROTEIN"/>
    <property type="match status" value="1"/>
</dbReference>
<dbReference type="Proteomes" id="UP000499080">
    <property type="component" value="Unassembled WGS sequence"/>
</dbReference>